<evidence type="ECO:0000259" key="7">
    <source>
        <dbReference type="PROSITE" id="PS51296"/>
    </source>
</evidence>
<protein>
    <submittedName>
        <fullName evidence="8">Nitrite reductase/ring-hydroxylating ferredoxin subunit</fullName>
    </submittedName>
</protein>
<keyword evidence="9" id="KW-1185">Reference proteome</keyword>
<evidence type="ECO:0000256" key="3">
    <source>
        <dbReference type="ARBA" id="ARBA00023004"/>
    </source>
</evidence>
<evidence type="ECO:0000256" key="1">
    <source>
        <dbReference type="ARBA" id="ARBA00022714"/>
    </source>
</evidence>
<accession>A0ABT9ZXQ9</accession>
<dbReference type="InterPro" id="IPR017941">
    <property type="entry name" value="Rieske_2Fe-2S"/>
</dbReference>
<evidence type="ECO:0000313" key="8">
    <source>
        <dbReference type="EMBL" id="MDQ0255263.1"/>
    </source>
</evidence>
<keyword evidence="2" id="KW-0479">Metal-binding</keyword>
<evidence type="ECO:0000313" key="9">
    <source>
        <dbReference type="Proteomes" id="UP001230005"/>
    </source>
</evidence>
<gene>
    <name evidence="8" type="ORF">J2S74_002645</name>
</gene>
<feature type="domain" description="Rieske" evidence="7">
    <location>
        <begin position="5"/>
        <end position="99"/>
    </location>
</feature>
<sequence>MSEKVHVCSEKQLKEEGVKVVKGGKHGIAVVHHENSIYAVDNRCPHLGFPLHMGSTCDGILTCHWHHARFDLKSGGTLDPWADDVPTYPVEIKDGEVWITPEPFDKQTVVKLKKRLKDGLEQNISLVIAKAVVGLVEAGVDTKSIAKIGVEFGTKHRWNGWRSGLTILTAMTNILPYLDKNGKILALYQGLVHVARESAGMGTRFLLDPLPLNEAAEQPEISQLAKWYRNNIEVRDVQGAERVLLTAIKLGATPEELSDMMMTAITDHFYMNIGHTLDFHNKAFEMLEQLQEENREYILTSLIPELSSASRSEESHSWQAPVNLVGPLKKAFALLENIDINKEQANESIGLNEDHLVEQLLSDDPVETVNLLIEALQKGKSPVRLAQLVALAAGERVARFHVQNEFRDWDTVLHTFTHAHAVHQALRRSTTPELTRAVFHGAMSIYLDRFLNIPSARRPKANQPSQQVEEPKAFLDLLDKQQQTDEAAKWVVNYLANGGDVKEFFNILGHALLRENADFHTFQMYEGAIMEHRLWEGEDSEISRRAQETLIIAASRYLAAHAPTSRDTSHTAKIAIRLHRGEKLFEE</sequence>
<evidence type="ECO:0000256" key="2">
    <source>
        <dbReference type="ARBA" id="ARBA00022723"/>
    </source>
</evidence>
<dbReference type="RefSeq" id="WP_307326206.1">
    <property type="nucleotide sequence ID" value="NZ_JAUSUG010000010.1"/>
</dbReference>
<keyword evidence="3" id="KW-0408">Iron</keyword>
<evidence type="ECO:0000256" key="4">
    <source>
        <dbReference type="ARBA" id="ARBA00023014"/>
    </source>
</evidence>
<dbReference type="PROSITE" id="PS51296">
    <property type="entry name" value="RIESKE"/>
    <property type="match status" value="1"/>
</dbReference>
<keyword evidence="4" id="KW-0411">Iron-sulfur</keyword>
<dbReference type="SUPFAM" id="SSF50022">
    <property type="entry name" value="ISP domain"/>
    <property type="match status" value="1"/>
</dbReference>
<dbReference type="PANTHER" id="PTHR21496">
    <property type="entry name" value="FERREDOXIN-RELATED"/>
    <property type="match status" value="1"/>
</dbReference>
<dbReference type="Proteomes" id="UP001230005">
    <property type="component" value="Unassembled WGS sequence"/>
</dbReference>
<comment type="cofactor">
    <cofactor evidence="5">
        <name>[2Fe-2S] cluster</name>
        <dbReference type="ChEBI" id="CHEBI:190135"/>
    </cofactor>
</comment>
<dbReference type="Gene3D" id="2.102.10.10">
    <property type="entry name" value="Rieske [2Fe-2S] iron-sulphur domain"/>
    <property type="match status" value="1"/>
</dbReference>
<organism evidence="8 9">
    <name type="scientific">Evansella vedderi</name>
    <dbReference type="NCBI Taxonomy" id="38282"/>
    <lineage>
        <taxon>Bacteria</taxon>
        <taxon>Bacillati</taxon>
        <taxon>Bacillota</taxon>
        <taxon>Bacilli</taxon>
        <taxon>Bacillales</taxon>
        <taxon>Bacillaceae</taxon>
        <taxon>Evansella</taxon>
    </lineage>
</organism>
<evidence type="ECO:0000256" key="5">
    <source>
        <dbReference type="ARBA" id="ARBA00034078"/>
    </source>
</evidence>
<comment type="similarity">
    <text evidence="6">Belongs to the bacterial ring-hydroxylating dioxygenase ferredoxin component family.</text>
</comment>
<evidence type="ECO:0000256" key="6">
    <source>
        <dbReference type="ARBA" id="ARBA00038001"/>
    </source>
</evidence>
<comment type="caution">
    <text evidence="8">The sequence shown here is derived from an EMBL/GenBank/DDBJ whole genome shotgun (WGS) entry which is preliminary data.</text>
</comment>
<dbReference type="InterPro" id="IPR036922">
    <property type="entry name" value="Rieske_2Fe-2S_sf"/>
</dbReference>
<reference evidence="8 9" key="1">
    <citation type="submission" date="2023-07" db="EMBL/GenBank/DDBJ databases">
        <title>Genomic Encyclopedia of Type Strains, Phase IV (KMG-IV): sequencing the most valuable type-strain genomes for metagenomic binning, comparative biology and taxonomic classification.</title>
        <authorList>
            <person name="Goeker M."/>
        </authorList>
    </citation>
    <scope>NUCLEOTIDE SEQUENCE [LARGE SCALE GENOMIC DNA]</scope>
    <source>
        <strain evidence="8 9">DSM 9768</strain>
    </source>
</reference>
<proteinExistence type="inferred from homology"/>
<dbReference type="PANTHER" id="PTHR21496:SF0">
    <property type="entry name" value="RIESKE DOMAIN-CONTAINING PROTEIN"/>
    <property type="match status" value="1"/>
</dbReference>
<name>A0ABT9ZXQ9_9BACI</name>
<keyword evidence="1" id="KW-0001">2Fe-2S</keyword>
<dbReference type="EMBL" id="JAUSUG010000010">
    <property type="protein sequence ID" value="MDQ0255263.1"/>
    <property type="molecule type" value="Genomic_DNA"/>
</dbReference>
<dbReference type="Pfam" id="PF00355">
    <property type="entry name" value="Rieske"/>
    <property type="match status" value="1"/>
</dbReference>